<dbReference type="InterPro" id="IPR036909">
    <property type="entry name" value="Cyt_c-like_dom_sf"/>
</dbReference>
<sequence length="152" mass="16919">MKTRSLLPLLYAGVFGILFILSLLAGYTLAEEQPVAIMATTTAASRTAPEAQQASAAYTIGRRVWNANACGSCHNKNMKDDMTGPALRGVTERWADYPEQDLYDWIRNSQALVAAQHPRALVVWKENDKRVMSNYPNLTDEELEGLLAFIEE</sequence>
<keyword evidence="7" id="KW-1185">Reference proteome</keyword>
<dbReference type="SUPFAM" id="SSF46626">
    <property type="entry name" value="Cytochrome c"/>
    <property type="match status" value="1"/>
</dbReference>
<evidence type="ECO:0000256" key="2">
    <source>
        <dbReference type="ARBA" id="ARBA00022723"/>
    </source>
</evidence>
<evidence type="ECO:0000256" key="4">
    <source>
        <dbReference type="PROSITE-ProRule" id="PRU00433"/>
    </source>
</evidence>
<reference evidence="6 7" key="1">
    <citation type="submission" date="2019-08" db="EMBL/GenBank/DDBJ databases">
        <title>Lewinella sp. strain SSH13 Genome sequencing and assembly.</title>
        <authorList>
            <person name="Kim I."/>
        </authorList>
    </citation>
    <scope>NUCLEOTIDE SEQUENCE [LARGE SCALE GENOMIC DNA]</scope>
    <source>
        <strain evidence="6 7">SSH13</strain>
    </source>
</reference>
<dbReference type="GO" id="GO:0020037">
    <property type="term" value="F:heme binding"/>
    <property type="evidence" value="ECO:0007669"/>
    <property type="project" value="InterPro"/>
</dbReference>
<dbReference type="GO" id="GO:0046872">
    <property type="term" value="F:metal ion binding"/>
    <property type="evidence" value="ECO:0007669"/>
    <property type="project" value="UniProtKB-KW"/>
</dbReference>
<evidence type="ECO:0000256" key="1">
    <source>
        <dbReference type="ARBA" id="ARBA00022617"/>
    </source>
</evidence>
<evidence type="ECO:0000259" key="5">
    <source>
        <dbReference type="PROSITE" id="PS51007"/>
    </source>
</evidence>
<keyword evidence="2 4" id="KW-0479">Metal-binding</keyword>
<dbReference type="PROSITE" id="PS51007">
    <property type="entry name" value="CYTC"/>
    <property type="match status" value="1"/>
</dbReference>
<keyword evidence="3 4" id="KW-0408">Iron</keyword>
<protein>
    <submittedName>
        <fullName evidence="6">Cytochrome c</fullName>
    </submittedName>
</protein>
<dbReference type="Gene3D" id="1.10.760.10">
    <property type="entry name" value="Cytochrome c-like domain"/>
    <property type="match status" value="1"/>
</dbReference>
<gene>
    <name evidence="6" type="ORF">FUA23_12350</name>
</gene>
<dbReference type="AlphaFoldDB" id="A0A5C7FUH5"/>
<proteinExistence type="predicted"/>
<dbReference type="Proteomes" id="UP000321907">
    <property type="component" value="Unassembled WGS sequence"/>
</dbReference>
<dbReference type="InterPro" id="IPR009056">
    <property type="entry name" value="Cyt_c-like_dom"/>
</dbReference>
<feature type="domain" description="Cytochrome c" evidence="5">
    <location>
        <begin position="56"/>
        <end position="152"/>
    </location>
</feature>
<dbReference type="EMBL" id="VOXD01000017">
    <property type="protein sequence ID" value="TXF89071.1"/>
    <property type="molecule type" value="Genomic_DNA"/>
</dbReference>
<dbReference type="GO" id="GO:0009055">
    <property type="term" value="F:electron transfer activity"/>
    <property type="evidence" value="ECO:0007669"/>
    <property type="project" value="InterPro"/>
</dbReference>
<evidence type="ECO:0000256" key="3">
    <source>
        <dbReference type="ARBA" id="ARBA00023004"/>
    </source>
</evidence>
<dbReference type="RefSeq" id="WP_147931057.1">
    <property type="nucleotide sequence ID" value="NZ_VOXD01000017.1"/>
</dbReference>
<keyword evidence="1 4" id="KW-0349">Heme</keyword>
<dbReference type="OrthoDB" id="955119at2"/>
<comment type="caution">
    <text evidence="6">The sequence shown here is derived from an EMBL/GenBank/DDBJ whole genome shotgun (WGS) entry which is preliminary data.</text>
</comment>
<dbReference type="Pfam" id="PF00034">
    <property type="entry name" value="Cytochrom_C"/>
    <property type="match status" value="1"/>
</dbReference>
<evidence type="ECO:0000313" key="7">
    <source>
        <dbReference type="Proteomes" id="UP000321907"/>
    </source>
</evidence>
<evidence type="ECO:0000313" key="6">
    <source>
        <dbReference type="EMBL" id="TXF89071.1"/>
    </source>
</evidence>
<organism evidence="6 7">
    <name type="scientific">Neolewinella aurantiaca</name>
    <dbReference type="NCBI Taxonomy" id="2602767"/>
    <lineage>
        <taxon>Bacteria</taxon>
        <taxon>Pseudomonadati</taxon>
        <taxon>Bacteroidota</taxon>
        <taxon>Saprospiria</taxon>
        <taxon>Saprospirales</taxon>
        <taxon>Lewinellaceae</taxon>
        <taxon>Neolewinella</taxon>
    </lineage>
</organism>
<name>A0A5C7FUH5_9BACT</name>
<accession>A0A5C7FUH5</accession>